<organism evidence="2 3">
    <name type="scientific">Trifolium subterraneum</name>
    <name type="common">Subterranean clover</name>
    <dbReference type="NCBI Taxonomy" id="3900"/>
    <lineage>
        <taxon>Eukaryota</taxon>
        <taxon>Viridiplantae</taxon>
        <taxon>Streptophyta</taxon>
        <taxon>Embryophyta</taxon>
        <taxon>Tracheophyta</taxon>
        <taxon>Spermatophyta</taxon>
        <taxon>Magnoliopsida</taxon>
        <taxon>eudicotyledons</taxon>
        <taxon>Gunneridae</taxon>
        <taxon>Pentapetalae</taxon>
        <taxon>rosids</taxon>
        <taxon>fabids</taxon>
        <taxon>Fabales</taxon>
        <taxon>Fabaceae</taxon>
        <taxon>Papilionoideae</taxon>
        <taxon>50 kb inversion clade</taxon>
        <taxon>NPAAA clade</taxon>
        <taxon>Hologalegina</taxon>
        <taxon>IRL clade</taxon>
        <taxon>Trifolieae</taxon>
        <taxon>Trifolium</taxon>
    </lineage>
</organism>
<accession>A0A2Z6MTS7</accession>
<evidence type="ECO:0000313" key="2">
    <source>
        <dbReference type="EMBL" id="GAU27100.1"/>
    </source>
</evidence>
<proteinExistence type="predicted"/>
<name>A0A2Z6MTS7_TRISU</name>
<reference evidence="3" key="1">
    <citation type="journal article" date="2017" name="Front. Plant Sci.">
        <title>Climate Clever Clovers: New Paradigm to Reduce the Environmental Footprint of Ruminants by Breeding Low Methanogenic Forages Utilizing Haplotype Variation.</title>
        <authorList>
            <person name="Kaur P."/>
            <person name="Appels R."/>
            <person name="Bayer P.E."/>
            <person name="Keeble-Gagnere G."/>
            <person name="Wang J."/>
            <person name="Hirakawa H."/>
            <person name="Shirasawa K."/>
            <person name="Vercoe P."/>
            <person name="Stefanova K."/>
            <person name="Durmic Z."/>
            <person name="Nichols P."/>
            <person name="Revell C."/>
            <person name="Isobe S.N."/>
            <person name="Edwards D."/>
            <person name="Erskine W."/>
        </authorList>
    </citation>
    <scope>NUCLEOTIDE SEQUENCE [LARGE SCALE GENOMIC DNA]</scope>
    <source>
        <strain evidence="3">cv. Daliak</strain>
    </source>
</reference>
<sequence length="141" mass="15443">MLMAEINKNSHQGTYDFFCLPIRINSEKVALLSYGKIQGMDALVEAHQQNPNSIPGTYSKQLLEHAYSGIRQPKQLKNRKVGSTSSSNRKYARSVTKHSKIVVRLVTVRTSVEPEPVTGAGASMSGGDCCDEDIVICDENG</sequence>
<dbReference type="Proteomes" id="UP000242715">
    <property type="component" value="Unassembled WGS sequence"/>
</dbReference>
<evidence type="ECO:0000313" key="3">
    <source>
        <dbReference type="Proteomes" id="UP000242715"/>
    </source>
</evidence>
<dbReference type="EMBL" id="DF973347">
    <property type="protein sequence ID" value="GAU27100.1"/>
    <property type="molecule type" value="Genomic_DNA"/>
</dbReference>
<protein>
    <submittedName>
        <fullName evidence="2">Uncharacterized protein</fullName>
    </submittedName>
</protein>
<keyword evidence="3" id="KW-1185">Reference proteome</keyword>
<dbReference type="AlphaFoldDB" id="A0A2Z6MTS7"/>
<evidence type="ECO:0000256" key="1">
    <source>
        <dbReference type="SAM" id="MobiDB-lite"/>
    </source>
</evidence>
<gene>
    <name evidence="2" type="ORF">TSUD_104090</name>
</gene>
<feature type="region of interest" description="Disordered" evidence="1">
    <location>
        <begin position="72"/>
        <end position="96"/>
    </location>
</feature>